<keyword evidence="4 7" id="KW-0812">Transmembrane</keyword>
<accession>A0A5C5ZYT0</accession>
<keyword evidence="5 7" id="KW-1133">Transmembrane helix</keyword>
<evidence type="ECO:0000256" key="6">
    <source>
        <dbReference type="ARBA" id="ARBA00023136"/>
    </source>
</evidence>
<evidence type="ECO:0000259" key="8">
    <source>
        <dbReference type="Pfam" id="PF01545"/>
    </source>
</evidence>
<dbReference type="GO" id="GO:0008324">
    <property type="term" value="F:monoatomic cation transmembrane transporter activity"/>
    <property type="evidence" value="ECO:0007669"/>
    <property type="project" value="InterPro"/>
</dbReference>
<organism evidence="10 11">
    <name type="scientific">Stieleria varia</name>
    <dbReference type="NCBI Taxonomy" id="2528005"/>
    <lineage>
        <taxon>Bacteria</taxon>
        <taxon>Pseudomonadati</taxon>
        <taxon>Planctomycetota</taxon>
        <taxon>Planctomycetia</taxon>
        <taxon>Pirellulales</taxon>
        <taxon>Pirellulaceae</taxon>
        <taxon>Stieleria</taxon>
    </lineage>
</organism>
<name>A0A5C5ZYT0_9BACT</name>
<evidence type="ECO:0000256" key="5">
    <source>
        <dbReference type="ARBA" id="ARBA00022989"/>
    </source>
</evidence>
<feature type="transmembrane region" description="Helical" evidence="7">
    <location>
        <begin position="99"/>
        <end position="120"/>
    </location>
</feature>
<evidence type="ECO:0000256" key="7">
    <source>
        <dbReference type="SAM" id="Phobius"/>
    </source>
</evidence>
<feature type="transmembrane region" description="Helical" evidence="7">
    <location>
        <begin position="243"/>
        <end position="260"/>
    </location>
</feature>
<dbReference type="GO" id="GO:0016020">
    <property type="term" value="C:membrane"/>
    <property type="evidence" value="ECO:0007669"/>
    <property type="project" value="UniProtKB-SubCell"/>
</dbReference>
<dbReference type="NCBIfam" id="TIGR01297">
    <property type="entry name" value="CDF"/>
    <property type="match status" value="1"/>
</dbReference>
<dbReference type="PANTHER" id="PTHR43840">
    <property type="entry name" value="MITOCHONDRIAL METAL TRANSPORTER 1-RELATED"/>
    <property type="match status" value="1"/>
</dbReference>
<dbReference type="Gene3D" id="3.30.70.1350">
    <property type="entry name" value="Cation efflux protein, cytoplasmic domain"/>
    <property type="match status" value="1"/>
</dbReference>
<dbReference type="InterPro" id="IPR002524">
    <property type="entry name" value="Cation_efflux"/>
</dbReference>
<dbReference type="InterPro" id="IPR027469">
    <property type="entry name" value="Cation_efflux_TMD_sf"/>
</dbReference>
<dbReference type="InterPro" id="IPR036837">
    <property type="entry name" value="Cation_efflux_CTD_sf"/>
</dbReference>
<dbReference type="Proteomes" id="UP000320176">
    <property type="component" value="Unassembled WGS sequence"/>
</dbReference>
<dbReference type="EMBL" id="SJPN01000010">
    <property type="protein sequence ID" value="TWT92772.1"/>
    <property type="molecule type" value="Genomic_DNA"/>
</dbReference>
<dbReference type="RefSeq" id="WP_231742699.1">
    <property type="nucleotide sequence ID" value="NZ_SJPN01000010.1"/>
</dbReference>
<protein>
    <submittedName>
        <fullName evidence="10">Putative cation efflux system protein</fullName>
    </submittedName>
</protein>
<evidence type="ECO:0000313" key="11">
    <source>
        <dbReference type="Proteomes" id="UP000320176"/>
    </source>
</evidence>
<keyword evidence="6 7" id="KW-0472">Membrane</keyword>
<feature type="transmembrane region" description="Helical" evidence="7">
    <location>
        <begin position="141"/>
        <end position="162"/>
    </location>
</feature>
<evidence type="ECO:0000313" key="10">
    <source>
        <dbReference type="EMBL" id="TWT92772.1"/>
    </source>
</evidence>
<keyword evidence="3" id="KW-0813">Transport</keyword>
<dbReference type="InterPro" id="IPR027470">
    <property type="entry name" value="Cation_efflux_CTD"/>
</dbReference>
<reference evidence="10 11" key="1">
    <citation type="submission" date="2019-02" db="EMBL/GenBank/DDBJ databases">
        <title>Deep-cultivation of Planctomycetes and their phenomic and genomic characterization uncovers novel biology.</title>
        <authorList>
            <person name="Wiegand S."/>
            <person name="Jogler M."/>
            <person name="Boedeker C."/>
            <person name="Pinto D."/>
            <person name="Vollmers J."/>
            <person name="Rivas-Marin E."/>
            <person name="Kohn T."/>
            <person name="Peeters S.H."/>
            <person name="Heuer A."/>
            <person name="Rast P."/>
            <person name="Oberbeckmann S."/>
            <person name="Bunk B."/>
            <person name="Jeske O."/>
            <person name="Meyerdierks A."/>
            <person name="Storesund J.E."/>
            <person name="Kallscheuer N."/>
            <person name="Luecker S."/>
            <person name="Lage O.M."/>
            <person name="Pohl T."/>
            <person name="Merkel B.J."/>
            <person name="Hornburger P."/>
            <person name="Mueller R.-W."/>
            <person name="Bruemmer F."/>
            <person name="Labrenz M."/>
            <person name="Spormann A.M."/>
            <person name="Op Den Camp H."/>
            <person name="Overmann J."/>
            <person name="Amann R."/>
            <person name="Jetten M.S.M."/>
            <person name="Mascher T."/>
            <person name="Medema M.H."/>
            <person name="Devos D.P."/>
            <person name="Kaster A.-K."/>
            <person name="Ovreas L."/>
            <person name="Rohde M."/>
            <person name="Galperin M.Y."/>
            <person name="Jogler C."/>
        </authorList>
    </citation>
    <scope>NUCLEOTIDE SEQUENCE [LARGE SCALE GENOMIC DNA]</scope>
    <source>
        <strain evidence="10 11">Pla52n</strain>
    </source>
</reference>
<dbReference type="Pfam" id="PF16916">
    <property type="entry name" value="ZT_dimer"/>
    <property type="match status" value="1"/>
</dbReference>
<keyword evidence="11" id="KW-1185">Reference proteome</keyword>
<dbReference type="SUPFAM" id="SSF160240">
    <property type="entry name" value="Cation efflux protein cytoplasmic domain-like"/>
    <property type="match status" value="1"/>
</dbReference>
<dbReference type="AlphaFoldDB" id="A0A5C5ZYT0"/>
<evidence type="ECO:0000259" key="9">
    <source>
        <dbReference type="Pfam" id="PF16916"/>
    </source>
</evidence>
<dbReference type="InterPro" id="IPR058533">
    <property type="entry name" value="Cation_efflux_TM"/>
</dbReference>
<sequence>MGNPLRKRVIHGDAASLTKCSVPVTLWGKSPVQCYNAAGVFPNYETRLHIERSDELADRTSISQTYSEVTRAAALGLVVNLTLGVVKLIGGIVGNSFALIADAVNSIGDVVTTVIVLFALRVAQRPADAEHPYGHTRAEGIAASNVALLVIISALMVGWEAIRRITNQHDIPPIWTLWIAGANILIKESLYQYNVRVGKRTGSSAIIANAWDHRSDALCALAVLIGLGTIRFGGSQFVWADEVASLIVVAFIVWSGVQLFRSSASELMDVQADSEFVDRIRAVAMAVAGIEEVETLWVRKSGLEFFADIHIEVDQQLTVAEGHRIGHQVKDRLLAEFPNLKDVLVHLEPFPHTPDAI</sequence>
<dbReference type="PANTHER" id="PTHR43840:SF15">
    <property type="entry name" value="MITOCHONDRIAL METAL TRANSPORTER 1-RELATED"/>
    <property type="match status" value="1"/>
</dbReference>
<dbReference type="SUPFAM" id="SSF161111">
    <property type="entry name" value="Cation efflux protein transmembrane domain-like"/>
    <property type="match status" value="1"/>
</dbReference>
<feature type="domain" description="Cation efflux protein transmembrane" evidence="8">
    <location>
        <begin position="75"/>
        <end position="268"/>
    </location>
</feature>
<evidence type="ECO:0000256" key="3">
    <source>
        <dbReference type="ARBA" id="ARBA00022448"/>
    </source>
</evidence>
<dbReference type="Pfam" id="PF01545">
    <property type="entry name" value="Cation_efflux"/>
    <property type="match status" value="1"/>
</dbReference>
<gene>
    <name evidence="10" type="ORF">Pla52n_61370</name>
</gene>
<comment type="similarity">
    <text evidence="2">Belongs to the cation diffusion facilitator (CDF) transporter (TC 2.A.4) family.</text>
</comment>
<dbReference type="InterPro" id="IPR050291">
    <property type="entry name" value="CDF_Transporter"/>
</dbReference>
<comment type="subcellular location">
    <subcellularLocation>
        <location evidence="1">Membrane</location>
        <topology evidence="1">Multi-pass membrane protein</topology>
    </subcellularLocation>
</comment>
<comment type="caution">
    <text evidence="10">The sequence shown here is derived from an EMBL/GenBank/DDBJ whole genome shotgun (WGS) entry which is preliminary data.</text>
</comment>
<proteinExistence type="inferred from homology"/>
<feature type="domain" description="Cation efflux protein cytoplasmic" evidence="9">
    <location>
        <begin position="273"/>
        <end position="349"/>
    </location>
</feature>
<evidence type="ECO:0000256" key="1">
    <source>
        <dbReference type="ARBA" id="ARBA00004141"/>
    </source>
</evidence>
<evidence type="ECO:0000256" key="2">
    <source>
        <dbReference type="ARBA" id="ARBA00008114"/>
    </source>
</evidence>
<feature type="transmembrane region" description="Helical" evidence="7">
    <location>
        <begin position="217"/>
        <end position="237"/>
    </location>
</feature>
<dbReference type="Gene3D" id="1.20.1510.10">
    <property type="entry name" value="Cation efflux protein transmembrane domain"/>
    <property type="match status" value="1"/>
</dbReference>
<feature type="transmembrane region" description="Helical" evidence="7">
    <location>
        <begin position="72"/>
        <end position="93"/>
    </location>
</feature>
<feature type="transmembrane region" description="Helical" evidence="7">
    <location>
        <begin position="174"/>
        <end position="191"/>
    </location>
</feature>
<evidence type="ECO:0000256" key="4">
    <source>
        <dbReference type="ARBA" id="ARBA00022692"/>
    </source>
</evidence>
<dbReference type="FunFam" id="1.20.1510.10:FF:000006">
    <property type="entry name" value="Divalent cation efflux transporter"/>
    <property type="match status" value="1"/>
</dbReference>